<comment type="similarity">
    <text evidence="2 6">Belongs to the flavin monoamine oxidase family.</text>
</comment>
<dbReference type="SUPFAM" id="SSF51905">
    <property type="entry name" value="FAD/NAD(P)-binding domain"/>
    <property type="match status" value="1"/>
</dbReference>
<dbReference type="PRINTS" id="PR00757">
    <property type="entry name" value="AMINEOXDASEF"/>
</dbReference>
<feature type="binding site" evidence="5">
    <location>
        <position position="19"/>
    </location>
    <ligand>
        <name>FAD</name>
        <dbReference type="ChEBI" id="CHEBI:57692"/>
    </ligand>
</feature>
<name>A0A2P6NJV3_9EUKA</name>
<comment type="catalytic activity">
    <reaction evidence="4">
        <text>a secondary aliphatic amine + O2 + H2O = a primary amine + an aldehyde + H2O2</text>
        <dbReference type="Rhea" id="RHEA:26414"/>
        <dbReference type="ChEBI" id="CHEBI:15377"/>
        <dbReference type="ChEBI" id="CHEBI:15379"/>
        <dbReference type="ChEBI" id="CHEBI:16240"/>
        <dbReference type="ChEBI" id="CHEBI:17478"/>
        <dbReference type="ChEBI" id="CHEBI:58855"/>
        <dbReference type="ChEBI" id="CHEBI:65296"/>
        <dbReference type="EC" id="1.4.3.4"/>
    </reaction>
</comment>
<evidence type="ECO:0000256" key="3">
    <source>
        <dbReference type="ARBA" id="ARBA00023002"/>
    </source>
</evidence>
<evidence type="ECO:0000313" key="9">
    <source>
        <dbReference type="Proteomes" id="UP000241769"/>
    </source>
</evidence>
<dbReference type="PANTHER" id="PTHR43563">
    <property type="entry name" value="AMINE OXIDASE"/>
    <property type="match status" value="1"/>
</dbReference>
<accession>A0A2P6NJV3</accession>
<dbReference type="OrthoDB" id="5046242at2759"/>
<evidence type="ECO:0000256" key="2">
    <source>
        <dbReference type="ARBA" id="ARBA00005995"/>
    </source>
</evidence>
<keyword evidence="3 6" id="KW-0560">Oxidoreductase</keyword>
<comment type="caution">
    <text evidence="8">The sequence shown here is derived from an EMBL/GenBank/DDBJ whole genome shotgun (WGS) entry which is preliminary data.</text>
</comment>
<dbReference type="STRING" id="1890364.A0A2P6NJV3"/>
<dbReference type="Proteomes" id="UP000241769">
    <property type="component" value="Unassembled WGS sequence"/>
</dbReference>
<evidence type="ECO:0000259" key="7">
    <source>
        <dbReference type="Pfam" id="PF01593"/>
    </source>
</evidence>
<keyword evidence="6" id="KW-0274">FAD</keyword>
<keyword evidence="9" id="KW-1185">Reference proteome</keyword>
<dbReference type="EC" id="1.4.3.-" evidence="6"/>
<dbReference type="EMBL" id="MDYQ01000067">
    <property type="protein sequence ID" value="PRP84209.1"/>
    <property type="molecule type" value="Genomic_DNA"/>
</dbReference>
<evidence type="ECO:0000256" key="6">
    <source>
        <dbReference type="RuleBase" id="RU362067"/>
    </source>
</evidence>
<sequence length="455" mass="50639">MSVNDSHIYDVIIVGAGLSGLATARRLQQSGIGNVLVLEAQDRVGGRTLDAFTSKGNIVEMGGQWIGPNHEEMIRLSQDLKQDTFDMFADGHVIYRWKGCNTHFTGEIPPVSLSAKADLLQARMKLNRISSIDKTKPWETPGARELDEQSIGSWIESNMWTMEAKQLVRMALRAVYGDDVGGISLLDLLTAIVGAGGSLDDLIDGPQTTRFSHGPQSISLMMARDLDHRVQLKKKVLKVKQINGKFKVYTESTVYNAKHVVITVPKPIIPTIEFSPRLPAAMEQLLQRQPMGNVIKINVVYTSPFWRENGSNGQALLPEEDSPFVVTYDNSPRDASEGVLLGLMVGAVARRFADFSREERQERVVDLLVKCFGFPAKNFVEFHEKIWAEDEYAGGAYGSYNPPGVLYAFKEHTRMRRVGDLHFAGEATSEEWSGYMEGAVRSGYRVAAEIISERR</sequence>
<dbReference type="InterPro" id="IPR036188">
    <property type="entry name" value="FAD/NAD-bd_sf"/>
</dbReference>
<proteinExistence type="inferred from homology"/>
<organism evidence="8 9">
    <name type="scientific">Planoprotostelium fungivorum</name>
    <dbReference type="NCBI Taxonomy" id="1890364"/>
    <lineage>
        <taxon>Eukaryota</taxon>
        <taxon>Amoebozoa</taxon>
        <taxon>Evosea</taxon>
        <taxon>Variosea</taxon>
        <taxon>Cavosteliida</taxon>
        <taxon>Cavosteliaceae</taxon>
        <taxon>Planoprotostelium</taxon>
    </lineage>
</organism>
<feature type="domain" description="Amine oxidase" evidence="7">
    <location>
        <begin position="18"/>
        <end position="451"/>
    </location>
</feature>
<dbReference type="InterPro" id="IPR001613">
    <property type="entry name" value="Flavin_amine_oxidase"/>
</dbReference>
<reference evidence="8 9" key="1">
    <citation type="journal article" date="2018" name="Genome Biol. Evol.">
        <title>Multiple Roots of Fruiting Body Formation in Amoebozoa.</title>
        <authorList>
            <person name="Hillmann F."/>
            <person name="Forbes G."/>
            <person name="Novohradska S."/>
            <person name="Ferling I."/>
            <person name="Riege K."/>
            <person name="Groth M."/>
            <person name="Westermann M."/>
            <person name="Marz M."/>
            <person name="Spaller T."/>
            <person name="Winckler T."/>
            <person name="Schaap P."/>
            <person name="Glockner G."/>
        </authorList>
    </citation>
    <scope>NUCLEOTIDE SEQUENCE [LARGE SCALE GENOMIC DNA]</scope>
    <source>
        <strain evidence="8 9">Jena</strain>
    </source>
</reference>
<dbReference type="GO" id="GO:0097621">
    <property type="term" value="F:monoamine oxidase activity"/>
    <property type="evidence" value="ECO:0007669"/>
    <property type="project" value="UniProtKB-EC"/>
</dbReference>
<dbReference type="InParanoid" id="A0A2P6NJV3"/>
<keyword evidence="6" id="KW-0285">Flavoprotein</keyword>
<dbReference type="FunCoup" id="A0A2P6NJV3">
    <property type="interactions" value="17"/>
</dbReference>
<dbReference type="InterPro" id="IPR050703">
    <property type="entry name" value="Flavin_MAO"/>
</dbReference>
<evidence type="ECO:0000256" key="4">
    <source>
        <dbReference type="ARBA" id="ARBA00048448"/>
    </source>
</evidence>
<evidence type="ECO:0000256" key="1">
    <source>
        <dbReference type="ARBA" id="ARBA00001974"/>
    </source>
</evidence>
<evidence type="ECO:0000313" key="8">
    <source>
        <dbReference type="EMBL" id="PRP84209.1"/>
    </source>
</evidence>
<comment type="cofactor">
    <cofactor evidence="1 6">
        <name>FAD</name>
        <dbReference type="ChEBI" id="CHEBI:57692"/>
    </cofactor>
</comment>
<dbReference type="InterPro" id="IPR002937">
    <property type="entry name" value="Amino_oxidase"/>
</dbReference>
<dbReference type="Pfam" id="PF01593">
    <property type="entry name" value="Amino_oxidase"/>
    <property type="match status" value="1"/>
</dbReference>
<evidence type="ECO:0000256" key="5">
    <source>
        <dbReference type="PIRSR" id="PIRSR601613-1"/>
    </source>
</evidence>
<feature type="binding site" evidence="5">
    <location>
        <begin position="39"/>
        <end position="40"/>
    </location>
    <ligand>
        <name>FAD</name>
        <dbReference type="ChEBI" id="CHEBI:57692"/>
    </ligand>
</feature>
<dbReference type="PANTHER" id="PTHR43563:SF1">
    <property type="entry name" value="AMINE OXIDASE [FLAVIN-CONTAINING] B"/>
    <property type="match status" value="1"/>
</dbReference>
<dbReference type="Gene3D" id="3.50.50.60">
    <property type="entry name" value="FAD/NAD(P)-binding domain"/>
    <property type="match status" value="1"/>
</dbReference>
<protein>
    <recommendedName>
        <fullName evidence="6">Amine oxidase</fullName>
        <ecNumber evidence="6">1.4.3.-</ecNumber>
    </recommendedName>
</protein>
<feature type="binding site" evidence="5">
    <location>
        <position position="236"/>
    </location>
    <ligand>
        <name>FAD</name>
        <dbReference type="ChEBI" id="CHEBI:57692"/>
    </ligand>
</feature>
<gene>
    <name evidence="8" type="ORF">PROFUN_08409</name>
</gene>
<dbReference type="SUPFAM" id="SSF54373">
    <property type="entry name" value="FAD-linked reductases, C-terminal domain"/>
    <property type="match status" value="1"/>
</dbReference>
<dbReference type="AlphaFoldDB" id="A0A2P6NJV3"/>